<evidence type="ECO:0000256" key="4">
    <source>
        <dbReference type="ARBA" id="ARBA00022989"/>
    </source>
</evidence>
<evidence type="ECO:0000313" key="9">
    <source>
        <dbReference type="Proteomes" id="UP000824176"/>
    </source>
</evidence>
<dbReference type="InterPro" id="IPR051401">
    <property type="entry name" value="GtrA_CellWall_Glycosyl"/>
</dbReference>
<gene>
    <name evidence="8" type="ORF">H9804_10675</name>
</gene>
<evidence type="ECO:0000313" key="8">
    <source>
        <dbReference type="EMBL" id="HIZ90400.1"/>
    </source>
</evidence>
<dbReference type="Pfam" id="PF04138">
    <property type="entry name" value="GtrA_DPMS_TM"/>
    <property type="match status" value="1"/>
</dbReference>
<keyword evidence="4 6" id="KW-1133">Transmembrane helix</keyword>
<proteinExistence type="inferred from homology"/>
<dbReference type="Proteomes" id="UP000824176">
    <property type="component" value="Unassembled WGS sequence"/>
</dbReference>
<feature type="domain" description="GtrA/DPMS transmembrane" evidence="7">
    <location>
        <begin position="19"/>
        <end position="142"/>
    </location>
</feature>
<dbReference type="PANTHER" id="PTHR38459:SF1">
    <property type="entry name" value="PROPHAGE BACTOPRENOL-LINKED GLUCOSE TRANSLOCASE HOMOLOG"/>
    <property type="match status" value="1"/>
</dbReference>
<accession>A0A9D2GX73</accession>
<organism evidence="8 9">
    <name type="scientific">Candidatus Mucispirillum faecigallinarum</name>
    <dbReference type="NCBI Taxonomy" id="2838699"/>
    <lineage>
        <taxon>Bacteria</taxon>
        <taxon>Pseudomonadati</taxon>
        <taxon>Deferribacterota</taxon>
        <taxon>Deferribacteres</taxon>
        <taxon>Deferribacterales</taxon>
        <taxon>Mucispirillaceae</taxon>
        <taxon>Mucispirillum</taxon>
    </lineage>
</organism>
<protein>
    <submittedName>
        <fullName evidence="8">GtrA family protein</fullName>
    </submittedName>
</protein>
<feature type="transmembrane region" description="Helical" evidence="6">
    <location>
        <begin position="16"/>
        <end position="37"/>
    </location>
</feature>
<feature type="transmembrane region" description="Helical" evidence="6">
    <location>
        <begin position="75"/>
        <end position="96"/>
    </location>
</feature>
<dbReference type="GO" id="GO:0000271">
    <property type="term" value="P:polysaccharide biosynthetic process"/>
    <property type="evidence" value="ECO:0007669"/>
    <property type="project" value="InterPro"/>
</dbReference>
<evidence type="ECO:0000256" key="1">
    <source>
        <dbReference type="ARBA" id="ARBA00004141"/>
    </source>
</evidence>
<dbReference type="EMBL" id="DXAQ01000159">
    <property type="protein sequence ID" value="HIZ90400.1"/>
    <property type="molecule type" value="Genomic_DNA"/>
</dbReference>
<reference evidence="8" key="2">
    <citation type="submission" date="2021-04" db="EMBL/GenBank/DDBJ databases">
        <authorList>
            <person name="Gilroy R."/>
        </authorList>
    </citation>
    <scope>NUCLEOTIDE SEQUENCE</scope>
    <source>
        <strain evidence="8">ChiW4-1371</strain>
    </source>
</reference>
<evidence type="ECO:0000256" key="2">
    <source>
        <dbReference type="ARBA" id="ARBA00009399"/>
    </source>
</evidence>
<dbReference type="InterPro" id="IPR007267">
    <property type="entry name" value="GtrA_DPMS_TM"/>
</dbReference>
<dbReference type="AlphaFoldDB" id="A0A9D2GX73"/>
<name>A0A9D2GX73_9BACT</name>
<comment type="similarity">
    <text evidence="2">Belongs to the GtrA family.</text>
</comment>
<feature type="transmembrane region" description="Helical" evidence="6">
    <location>
        <begin position="43"/>
        <end position="63"/>
    </location>
</feature>
<comment type="caution">
    <text evidence="8">The sequence shown here is derived from an EMBL/GenBank/DDBJ whole genome shotgun (WGS) entry which is preliminary data.</text>
</comment>
<keyword evidence="5 6" id="KW-0472">Membrane</keyword>
<dbReference type="GO" id="GO:0005886">
    <property type="term" value="C:plasma membrane"/>
    <property type="evidence" value="ECO:0007669"/>
    <property type="project" value="TreeGrafter"/>
</dbReference>
<keyword evidence="3 6" id="KW-0812">Transmembrane</keyword>
<feature type="transmembrane region" description="Helical" evidence="6">
    <location>
        <begin position="116"/>
        <end position="135"/>
    </location>
</feature>
<sequence>MTFINKLISFFLNKEFMIFLLIGFFNTLFAMVITYSIYNLLHLGYYISSFTGTFSAAVLGFFLNRKFAFSSDCKIFSSMVKFFTVILICYLLAFTLTHKLFLYIFSILDLGLSINIIEQIAILFAQILFTLLNFTGQKLWTFKNKDKME</sequence>
<evidence type="ECO:0000256" key="5">
    <source>
        <dbReference type="ARBA" id="ARBA00023136"/>
    </source>
</evidence>
<dbReference type="PANTHER" id="PTHR38459">
    <property type="entry name" value="PROPHAGE BACTOPRENOL-LINKED GLUCOSE TRANSLOCASE HOMOLOG"/>
    <property type="match status" value="1"/>
</dbReference>
<reference evidence="8" key="1">
    <citation type="journal article" date="2021" name="PeerJ">
        <title>Extensive microbial diversity within the chicken gut microbiome revealed by metagenomics and culture.</title>
        <authorList>
            <person name="Gilroy R."/>
            <person name="Ravi A."/>
            <person name="Getino M."/>
            <person name="Pursley I."/>
            <person name="Horton D.L."/>
            <person name="Alikhan N.F."/>
            <person name="Baker D."/>
            <person name="Gharbi K."/>
            <person name="Hall N."/>
            <person name="Watson M."/>
            <person name="Adriaenssens E.M."/>
            <person name="Foster-Nyarko E."/>
            <person name="Jarju S."/>
            <person name="Secka A."/>
            <person name="Antonio M."/>
            <person name="Oren A."/>
            <person name="Chaudhuri R.R."/>
            <person name="La Ragione R."/>
            <person name="Hildebrand F."/>
            <person name="Pallen M.J."/>
        </authorList>
    </citation>
    <scope>NUCLEOTIDE SEQUENCE</scope>
    <source>
        <strain evidence="8">ChiW4-1371</strain>
    </source>
</reference>
<evidence type="ECO:0000259" key="7">
    <source>
        <dbReference type="Pfam" id="PF04138"/>
    </source>
</evidence>
<comment type="subcellular location">
    <subcellularLocation>
        <location evidence="1">Membrane</location>
        <topology evidence="1">Multi-pass membrane protein</topology>
    </subcellularLocation>
</comment>
<evidence type="ECO:0000256" key="6">
    <source>
        <dbReference type="SAM" id="Phobius"/>
    </source>
</evidence>
<evidence type="ECO:0000256" key="3">
    <source>
        <dbReference type="ARBA" id="ARBA00022692"/>
    </source>
</evidence>